<dbReference type="AlphaFoldDB" id="A0A844Y564"/>
<dbReference type="EMBL" id="WTYD01000001">
    <property type="protein sequence ID" value="MXO53315.1"/>
    <property type="molecule type" value="Genomic_DNA"/>
</dbReference>
<comment type="caution">
    <text evidence="1">The sequence shown here is derived from an EMBL/GenBank/DDBJ whole genome shotgun (WGS) entry which is preliminary data.</text>
</comment>
<reference evidence="1 2" key="1">
    <citation type="submission" date="2019-12" db="EMBL/GenBank/DDBJ databases">
        <title>Genomic-based taxomic classification of the family Erythrobacteraceae.</title>
        <authorList>
            <person name="Xu L."/>
        </authorList>
    </citation>
    <scope>NUCLEOTIDE SEQUENCE [LARGE SCALE GENOMIC DNA]</scope>
    <source>
        <strain evidence="1 2">JCM 17468</strain>
    </source>
</reference>
<dbReference type="RefSeq" id="WP_160660189.1">
    <property type="nucleotide sequence ID" value="NZ_BAABDV010000001.1"/>
</dbReference>
<keyword evidence="2" id="KW-1185">Reference proteome</keyword>
<accession>A0A844Y564</accession>
<evidence type="ECO:0000313" key="1">
    <source>
        <dbReference type="EMBL" id="MXO53315.1"/>
    </source>
</evidence>
<dbReference type="OrthoDB" id="9854037at2"/>
<sequence>MPKGMLERRVEELADDAAQLSNAIALLAALQGSALGEIESEDISLNPYTSAICFDWLVSGEWDSLQVEIYSDHFETYLSRNKELRINHWPSEPKAPALDKVMEELLAGAA</sequence>
<protein>
    <submittedName>
        <fullName evidence="1">Uncharacterized protein</fullName>
    </submittedName>
</protein>
<dbReference type="Proteomes" id="UP000430272">
    <property type="component" value="Unassembled WGS sequence"/>
</dbReference>
<gene>
    <name evidence="1" type="ORF">GRI47_04750</name>
</gene>
<name>A0A844Y564_9SPHN</name>
<organism evidence="1 2">
    <name type="scientific">Qipengyuania pelagi</name>
    <dbReference type="NCBI Taxonomy" id="994320"/>
    <lineage>
        <taxon>Bacteria</taxon>
        <taxon>Pseudomonadati</taxon>
        <taxon>Pseudomonadota</taxon>
        <taxon>Alphaproteobacteria</taxon>
        <taxon>Sphingomonadales</taxon>
        <taxon>Erythrobacteraceae</taxon>
        <taxon>Qipengyuania</taxon>
    </lineage>
</organism>
<evidence type="ECO:0000313" key="2">
    <source>
        <dbReference type="Proteomes" id="UP000430272"/>
    </source>
</evidence>
<proteinExistence type="predicted"/>